<feature type="non-terminal residue" evidence="1">
    <location>
        <position position="1"/>
    </location>
</feature>
<dbReference type="AlphaFoldDB" id="A0A0F9BL33"/>
<name>A0A0F9BL33_9ZZZZ</name>
<evidence type="ECO:0000313" key="1">
    <source>
        <dbReference type="EMBL" id="KKL22555.1"/>
    </source>
</evidence>
<accession>A0A0F9BL33</accession>
<gene>
    <name evidence="1" type="ORF">LCGC14_2434290</name>
</gene>
<protein>
    <submittedName>
        <fullName evidence="1">Uncharacterized protein</fullName>
    </submittedName>
</protein>
<organism evidence="1">
    <name type="scientific">marine sediment metagenome</name>
    <dbReference type="NCBI Taxonomy" id="412755"/>
    <lineage>
        <taxon>unclassified sequences</taxon>
        <taxon>metagenomes</taxon>
        <taxon>ecological metagenomes</taxon>
    </lineage>
</organism>
<sequence length="60" mass="6444">LEVSIRAVKRGMFPTLPAAAPPGASAVPVAWMVPGFDCVTRYWFGQDRGGLLVVSQVELK</sequence>
<reference evidence="1" key="1">
    <citation type="journal article" date="2015" name="Nature">
        <title>Complex archaea that bridge the gap between prokaryotes and eukaryotes.</title>
        <authorList>
            <person name="Spang A."/>
            <person name="Saw J.H."/>
            <person name="Jorgensen S.L."/>
            <person name="Zaremba-Niedzwiedzka K."/>
            <person name="Martijn J."/>
            <person name="Lind A.E."/>
            <person name="van Eijk R."/>
            <person name="Schleper C."/>
            <person name="Guy L."/>
            <person name="Ettema T.J."/>
        </authorList>
    </citation>
    <scope>NUCLEOTIDE SEQUENCE</scope>
</reference>
<proteinExistence type="predicted"/>
<dbReference type="EMBL" id="LAZR01037307">
    <property type="protein sequence ID" value="KKL22555.1"/>
    <property type="molecule type" value="Genomic_DNA"/>
</dbReference>
<comment type="caution">
    <text evidence="1">The sequence shown here is derived from an EMBL/GenBank/DDBJ whole genome shotgun (WGS) entry which is preliminary data.</text>
</comment>